<keyword evidence="3 8" id="KW-0547">Nucleotide-binding</keyword>
<keyword evidence="5 8" id="KW-0067">ATP-binding</keyword>
<dbReference type="GO" id="GO:0030983">
    <property type="term" value="F:mismatched DNA binding"/>
    <property type="evidence" value="ECO:0007669"/>
    <property type="project" value="InterPro"/>
</dbReference>
<evidence type="ECO:0000259" key="10">
    <source>
        <dbReference type="PROSITE" id="PS50828"/>
    </source>
</evidence>
<dbReference type="NCBIfam" id="TIGR01069">
    <property type="entry name" value="mutS2"/>
    <property type="match status" value="1"/>
</dbReference>
<dbReference type="SMART" id="SM00533">
    <property type="entry name" value="MUTSd"/>
    <property type="match status" value="1"/>
</dbReference>
<dbReference type="CDD" id="cd03280">
    <property type="entry name" value="ABC_MutS2"/>
    <property type="match status" value="1"/>
</dbReference>
<comment type="subunit">
    <text evidence="8">Homodimer. Binds to stalled ribosomes, contacting rRNA.</text>
</comment>
<keyword evidence="4 8" id="KW-0378">Hydrolase</keyword>
<dbReference type="EMBL" id="CZBE01000002">
    <property type="protein sequence ID" value="CUP29965.1"/>
    <property type="molecule type" value="Genomic_DNA"/>
</dbReference>
<dbReference type="GO" id="GO:0019843">
    <property type="term" value="F:rRNA binding"/>
    <property type="evidence" value="ECO:0007669"/>
    <property type="project" value="UniProtKB-UniRule"/>
</dbReference>
<keyword evidence="8" id="KW-0255">Endonuclease</keyword>
<feature type="domain" description="Smr" evidence="10">
    <location>
        <begin position="718"/>
        <end position="793"/>
    </location>
</feature>
<dbReference type="PROSITE" id="PS50828">
    <property type="entry name" value="SMR"/>
    <property type="match status" value="1"/>
</dbReference>
<evidence type="ECO:0000256" key="8">
    <source>
        <dbReference type="HAMAP-Rule" id="MF_00092"/>
    </source>
</evidence>
<dbReference type="GO" id="GO:0072344">
    <property type="term" value="P:rescue of stalled ribosome"/>
    <property type="evidence" value="ECO:0007669"/>
    <property type="project" value="UniProtKB-UniRule"/>
</dbReference>
<name>A0A174M7J7_9FIRM</name>
<dbReference type="FunFam" id="3.40.50.300:FF:000830">
    <property type="entry name" value="Endonuclease MutS2"/>
    <property type="match status" value="1"/>
</dbReference>
<dbReference type="InterPro" id="IPR002625">
    <property type="entry name" value="Smr_dom"/>
</dbReference>
<dbReference type="InterPro" id="IPR036063">
    <property type="entry name" value="Smr_dom_sf"/>
</dbReference>
<dbReference type="Gene3D" id="3.30.1370.110">
    <property type="match status" value="1"/>
</dbReference>
<dbReference type="PANTHER" id="PTHR48466:SF2">
    <property type="entry name" value="OS10G0509000 PROTEIN"/>
    <property type="match status" value="1"/>
</dbReference>
<organism evidence="11 12">
    <name type="scientific">Anaerotruncus colihominis</name>
    <dbReference type="NCBI Taxonomy" id="169435"/>
    <lineage>
        <taxon>Bacteria</taxon>
        <taxon>Bacillati</taxon>
        <taxon>Bacillota</taxon>
        <taxon>Clostridia</taxon>
        <taxon>Eubacteriales</taxon>
        <taxon>Oscillospiraceae</taxon>
        <taxon>Anaerotruncus</taxon>
    </lineage>
</organism>
<dbReference type="HAMAP" id="MF_00092">
    <property type="entry name" value="MutS2"/>
    <property type="match status" value="1"/>
</dbReference>
<dbReference type="SUPFAM" id="SSF52540">
    <property type="entry name" value="P-loop containing nucleoside triphosphate hydrolases"/>
    <property type="match status" value="1"/>
</dbReference>
<keyword evidence="6 8" id="KW-0694">RNA-binding</keyword>
<feature type="binding site" evidence="8">
    <location>
        <begin position="331"/>
        <end position="338"/>
    </location>
    <ligand>
        <name>ATP</name>
        <dbReference type="ChEBI" id="CHEBI:30616"/>
    </ligand>
</feature>
<dbReference type="EC" id="3.1.-.-" evidence="8"/>
<keyword evidence="7 8" id="KW-0238">DNA-binding</keyword>
<protein>
    <recommendedName>
        <fullName evidence="8">Endonuclease MutS2</fullName>
        <ecNumber evidence="8">3.1.-.-</ecNumber>
    </recommendedName>
    <alternativeName>
        <fullName evidence="8">Ribosome-associated protein quality control-upstream factor</fullName>
        <shortName evidence="8">RQC-upstream factor</shortName>
        <shortName evidence="8">RqcU</shortName>
        <ecNumber evidence="8">3.6.4.-</ecNumber>
    </alternativeName>
</protein>
<dbReference type="InterPro" id="IPR005747">
    <property type="entry name" value="MutS2"/>
</dbReference>
<evidence type="ECO:0000256" key="5">
    <source>
        <dbReference type="ARBA" id="ARBA00022840"/>
    </source>
</evidence>
<dbReference type="PANTHER" id="PTHR48466">
    <property type="entry name" value="OS10G0509000 PROTEIN-RELATED"/>
    <property type="match status" value="1"/>
</dbReference>
<dbReference type="Pfam" id="PF20297">
    <property type="entry name" value="MSSS"/>
    <property type="match status" value="1"/>
</dbReference>
<comment type="function">
    <text evidence="8">Endonuclease that is involved in the suppression of homologous recombination and thus may have a key role in the control of bacterial genetic diversity.</text>
</comment>
<comment type="similarity">
    <text evidence="8">Belongs to the DNA mismatch repair MutS family. MutS2 subfamily.</text>
</comment>
<feature type="coiled-coil region" evidence="9">
    <location>
        <begin position="512"/>
        <end position="596"/>
    </location>
</feature>
<evidence type="ECO:0000256" key="3">
    <source>
        <dbReference type="ARBA" id="ARBA00022741"/>
    </source>
</evidence>
<dbReference type="InterPro" id="IPR046893">
    <property type="entry name" value="MSSS"/>
</dbReference>
<dbReference type="OrthoDB" id="9808166at2"/>
<dbReference type="GO" id="GO:0016887">
    <property type="term" value="F:ATP hydrolysis activity"/>
    <property type="evidence" value="ECO:0007669"/>
    <property type="project" value="InterPro"/>
</dbReference>
<dbReference type="PIRSF" id="PIRSF005814">
    <property type="entry name" value="MutS_YshD"/>
    <property type="match status" value="1"/>
</dbReference>
<evidence type="ECO:0000256" key="6">
    <source>
        <dbReference type="ARBA" id="ARBA00022884"/>
    </source>
</evidence>
<dbReference type="Pfam" id="PF01713">
    <property type="entry name" value="Smr"/>
    <property type="match status" value="1"/>
</dbReference>
<evidence type="ECO:0000256" key="2">
    <source>
        <dbReference type="ARBA" id="ARBA00022730"/>
    </source>
</evidence>
<dbReference type="PROSITE" id="PS00486">
    <property type="entry name" value="DNA_MISMATCH_REPAIR_2"/>
    <property type="match status" value="1"/>
</dbReference>
<evidence type="ECO:0000256" key="1">
    <source>
        <dbReference type="ARBA" id="ARBA00022722"/>
    </source>
</evidence>
<gene>
    <name evidence="8 11" type="primary">mutS2</name>
    <name evidence="8" type="synonym">rqcU</name>
    <name evidence="11" type="ORF">ERS852551_00358</name>
</gene>
<proteinExistence type="inferred from homology"/>
<dbReference type="GO" id="GO:0004519">
    <property type="term" value="F:endonuclease activity"/>
    <property type="evidence" value="ECO:0007669"/>
    <property type="project" value="UniProtKB-UniRule"/>
</dbReference>
<dbReference type="InterPro" id="IPR027417">
    <property type="entry name" value="P-loop_NTPase"/>
</dbReference>
<dbReference type="InterPro" id="IPR045076">
    <property type="entry name" value="MutS"/>
</dbReference>
<dbReference type="Proteomes" id="UP000095765">
    <property type="component" value="Unassembled WGS sequence"/>
</dbReference>
<reference evidence="11 12" key="1">
    <citation type="submission" date="2015-09" db="EMBL/GenBank/DDBJ databases">
        <authorList>
            <consortium name="Pathogen Informatics"/>
        </authorList>
    </citation>
    <scope>NUCLEOTIDE SEQUENCE [LARGE SCALE GENOMIC DNA]</scope>
    <source>
        <strain evidence="11 12">2789STDY5834939</strain>
    </source>
</reference>
<dbReference type="GO" id="GO:0140664">
    <property type="term" value="F:ATP-dependent DNA damage sensor activity"/>
    <property type="evidence" value="ECO:0007669"/>
    <property type="project" value="InterPro"/>
</dbReference>
<accession>A0A174M7J7</accession>
<dbReference type="Gene3D" id="3.40.50.300">
    <property type="entry name" value="P-loop containing nucleotide triphosphate hydrolases"/>
    <property type="match status" value="1"/>
</dbReference>
<dbReference type="GO" id="GO:0045910">
    <property type="term" value="P:negative regulation of DNA recombination"/>
    <property type="evidence" value="ECO:0007669"/>
    <property type="project" value="InterPro"/>
</dbReference>
<dbReference type="EC" id="3.6.4.-" evidence="8"/>
<dbReference type="SUPFAM" id="SSF160443">
    <property type="entry name" value="SMR domain-like"/>
    <property type="match status" value="1"/>
</dbReference>
<evidence type="ECO:0000313" key="12">
    <source>
        <dbReference type="Proteomes" id="UP000095765"/>
    </source>
</evidence>
<dbReference type="GO" id="GO:0005524">
    <property type="term" value="F:ATP binding"/>
    <property type="evidence" value="ECO:0007669"/>
    <property type="project" value="UniProtKB-UniRule"/>
</dbReference>
<dbReference type="SMART" id="SM00534">
    <property type="entry name" value="MUTSac"/>
    <property type="match status" value="1"/>
</dbReference>
<dbReference type="InterPro" id="IPR007696">
    <property type="entry name" value="DNA_mismatch_repair_MutS_core"/>
</dbReference>
<keyword evidence="1 8" id="KW-0540">Nuclease</keyword>
<dbReference type="RefSeq" id="WP_055243884.1">
    <property type="nucleotide sequence ID" value="NZ_CABIWA010000001.1"/>
</dbReference>
<dbReference type="InterPro" id="IPR036187">
    <property type="entry name" value="DNA_mismatch_repair_MutS_sf"/>
</dbReference>
<evidence type="ECO:0000256" key="4">
    <source>
        <dbReference type="ARBA" id="ARBA00022801"/>
    </source>
</evidence>
<keyword evidence="2 8" id="KW-0699">rRNA-binding</keyword>
<dbReference type="SUPFAM" id="SSF48334">
    <property type="entry name" value="DNA repair protein MutS, domain III"/>
    <property type="match status" value="1"/>
</dbReference>
<comment type="function">
    <text evidence="8">Acts as a ribosome collision sensor, splitting the ribosome into its 2 subunits. Detects stalled/collided 70S ribosomes which it binds and splits by an ATP-hydrolysis driven conformational change. Acts upstream of the ribosome quality control system (RQC), a ribosome-associated complex that mediates the extraction of incompletely synthesized nascent chains from stalled ribosomes and their subsequent degradation. Probably generates substrates for RQC.</text>
</comment>
<dbReference type="Pfam" id="PF00488">
    <property type="entry name" value="MutS_V"/>
    <property type="match status" value="1"/>
</dbReference>
<dbReference type="AlphaFoldDB" id="A0A174M7J7"/>
<sequence>MDKYCKAIELDKVLMRLARHCSCEDSRALALAIEPARDIRDVRELMRRTVDANTLTNRYSTPSIGGVTNCSAALKRAAVGARLSPRELLDVARVLRAIETIERWRSQLEGNPTSLEFLLDCVVALPSLQRAISTAIVTEDEIADAASPALGDIRRKIRSAGAKAREVLDRLVRSATYQKYLQENIITQRDGRFVVPVRQEYRNEIKGLVHDTSGSGATVFIEPMGVVEANNEIRILQGQEQAEIDRILRELSAQVGACADSIGGSYEAIVELDLYFAKSRLADEMRATEPAISETGAAELKRARHPLLPADRVVPIDLRLGGDFDTLVVTGPNTGGKTVAIKTLGLLSAMAQCGLMLPAADGSTVPVFEKLLVDIGDEQSIEQSLSTFSAHMTNIIRILDEADGRSLVLLDELGAGTDPVEGAALAVAIIERLRAQGAKVVATTHYAEIKMYALNTPGVENASCEFDVATLRPTYRLLIGVPGRSNAFAICERLGLPAGVIEAARAHVSGENLRFEEVVSQLEQTRQELERARVQAESQRAGAQRERDEADALRRAMEQEREREIERARVQARGIVEQAGMQAQKLLDELDELRRQKDSAGFAERAAQAKSAFKANMRRLHDLADPVTRKNIEQYTPERPLKRGDTVRLVSLGREGTVLSAPDGQGFVQVQAGIIKTKVHQSELRLVDTKDRHVTVGGAGVSTRGVSSKASRDVKTEVDLRGMTTDEALMELDRFIDASVLSNVPTVTIIHGKGTGALRAAVQQRLKKHRSVKSFRLGTFGEGESGVTVAELK</sequence>
<evidence type="ECO:0000256" key="9">
    <source>
        <dbReference type="SAM" id="Coils"/>
    </source>
</evidence>
<evidence type="ECO:0000313" key="11">
    <source>
        <dbReference type="EMBL" id="CUP29965.1"/>
    </source>
</evidence>
<dbReference type="InterPro" id="IPR000432">
    <property type="entry name" value="DNA_mismatch_repair_MutS_C"/>
</dbReference>
<dbReference type="SMART" id="SM00463">
    <property type="entry name" value="SMR"/>
    <property type="match status" value="1"/>
</dbReference>
<evidence type="ECO:0000256" key="7">
    <source>
        <dbReference type="ARBA" id="ARBA00023125"/>
    </source>
</evidence>
<dbReference type="GO" id="GO:0043023">
    <property type="term" value="F:ribosomal large subunit binding"/>
    <property type="evidence" value="ECO:0007669"/>
    <property type="project" value="UniProtKB-UniRule"/>
</dbReference>
<keyword evidence="9" id="KW-0175">Coiled coil</keyword>
<dbReference type="GO" id="GO:0006298">
    <property type="term" value="P:mismatch repair"/>
    <property type="evidence" value="ECO:0007669"/>
    <property type="project" value="InterPro"/>
</dbReference>